<dbReference type="EMBL" id="JBBPBM010000005">
    <property type="protein sequence ID" value="KAK8584486.1"/>
    <property type="molecule type" value="Genomic_DNA"/>
</dbReference>
<sequence>MVREKKTMKKKIATNHFELGLDRIQGQPESDDGAIASSNLLWENYEFGFKIPIGPNCASHNHVFNEDQ</sequence>
<gene>
    <name evidence="1" type="ORF">V6N12_068729</name>
</gene>
<accession>A0ABR2FQU6</accession>
<proteinExistence type="predicted"/>
<keyword evidence="2" id="KW-1185">Reference proteome</keyword>
<name>A0ABR2FQU6_9ROSI</name>
<comment type="caution">
    <text evidence="1">The sequence shown here is derived from an EMBL/GenBank/DDBJ whole genome shotgun (WGS) entry which is preliminary data.</text>
</comment>
<evidence type="ECO:0000313" key="1">
    <source>
        <dbReference type="EMBL" id="KAK8584486.1"/>
    </source>
</evidence>
<protein>
    <submittedName>
        <fullName evidence="1">Uncharacterized protein</fullName>
    </submittedName>
</protein>
<evidence type="ECO:0000313" key="2">
    <source>
        <dbReference type="Proteomes" id="UP001472677"/>
    </source>
</evidence>
<reference evidence="1 2" key="1">
    <citation type="journal article" date="2024" name="G3 (Bethesda)">
        <title>Genome assembly of Hibiscus sabdariffa L. provides insights into metabolisms of medicinal natural products.</title>
        <authorList>
            <person name="Kim T."/>
        </authorList>
    </citation>
    <scope>NUCLEOTIDE SEQUENCE [LARGE SCALE GENOMIC DNA]</scope>
    <source>
        <strain evidence="1">TK-2024</strain>
        <tissue evidence="1">Old leaves</tissue>
    </source>
</reference>
<dbReference type="Proteomes" id="UP001472677">
    <property type="component" value="Unassembled WGS sequence"/>
</dbReference>
<organism evidence="1 2">
    <name type="scientific">Hibiscus sabdariffa</name>
    <name type="common">roselle</name>
    <dbReference type="NCBI Taxonomy" id="183260"/>
    <lineage>
        <taxon>Eukaryota</taxon>
        <taxon>Viridiplantae</taxon>
        <taxon>Streptophyta</taxon>
        <taxon>Embryophyta</taxon>
        <taxon>Tracheophyta</taxon>
        <taxon>Spermatophyta</taxon>
        <taxon>Magnoliopsida</taxon>
        <taxon>eudicotyledons</taxon>
        <taxon>Gunneridae</taxon>
        <taxon>Pentapetalae</taxon>
        <taxon>rosids</taxon>
        <taxon>malvids</taxon>
        <taxon>Malvales</taxon>
        <taxon>Malvaceae</taxon>
        <taxon>Malvoideae</taxon>
        <taxon>Hibiscus</taxon>
    </lineage>
</organism>